<dbReference type="Proteomes" id="UP000268051">
    <property type="component" value="Unassembled WGS sequence"/>
</dbReference>
<name>A0A3N2SBJ6_9ENTR</name>
<organism evidence="2 3">
    <name type="scientific">Kluyvera ascorbata</name>
    <dbReference type="NCBI Taxonomy" id="51288"/>
    <lineage>
        <taxon>Bacteria</taxon>
        <taxon>Pseudomonadati</taxon>
        <taxon>Pseudomonadota</taxon>
        <taxon>Gammaproteobacteria</taxon>
        <taxon>Enterobacterales</taxon>
        <taxon>Enterobacteriaceae</taxon>
        <taxon>Kluyvera</taxon>
    </lineage>
</organism>
<evidence type="ECO:0000313" key="3">
    <source>
        <dbReference type="Proteomes" id="UP000268051"/>
    </source>
</evidence>
<dbReference type="EMBL" id="RHFN01000003">
    <property type="protein sequence ID" value="ROU17062.1"/>
    <property type="molecule type" value="Genomic_DNA"/>
</dbReference>
<keyword evidence="2" id="KW-0255">Endonuclease</keyword>
<accession>A0A3N2SBJ6</accession>
<evidence type="ECO:0000313" key="2">
    <source>
        <dbReference type="EMBL" id="ROU17062.1"/>
    </source>
</evidence>
<keyword evidence="2" id="KW-0378">Hydrolase</keyword>
<sequence length="260" mass="29703">MQYFYAYHGPKNTTTFNYRNGYGVGHEWKTHQVNSGDRLFVIQKLDGAKTFLLCGLYEIIDTYEDPDNEFPYRVKLEDLSGLDSFLPMDESLIGEQLPISKRREPWTNFKRHFCHQGASLEAALDEKIVSVLSSLIVMPEEQSEVSVRREDGLRMVKIRRDQKKFRKAVMTNWGDRCAITGSSLAVEACHIIRHSDRGLPSVENGIALAADFHKLFDSDHLSFEGNLIILSDAAKLEPRYKDLHGTELRVPLKRVNLSGK</sequence>
<dbReference type="RefSeq" id="WP_123650400.1">
    <property type="nucleotide sequence ID" value="NZ_RHFN01000003.1"/>
</dbReference>
<dbReference type="InterPro" id="IPR003615">
    <property type="entry name" value="HNH_nuc"/>
</dbReference>
<protein>
    <submittedName>
        <fullName evidence="2">HNH endonuclease</fullName>
    </submittedName>
</protein>
<comment type="caution">
    <text evidence="2">The sequence shown here is derived from an EMBL/GenBank/DDBJ whole genome shotgun (WGS) entry which is preliminary data.</text>
</comment>
<dbReference type="AlphaFoldDB" id="A0A3N2SBJ6"/>
<proteinExistence type="predicted"/>
<keyword evidence="2" id="KW-0540">Nuclease</keyword>
<reference evidence="2 3" key="1">
    <citation type="submission" date="2018-10" db="EMBL/GenBank/DDBJ databases">
        <title>Horizontal transference of carbapenem resistance between Klebsiella pneumoniae and Kluyvera ascorbata during abdominal infection: a case report.</title>
        <authorList>
            <person name="Raro O.H.F."/>
            <person name="Lima-Morales D."/>
            <person name="Barth A.L."/>
            <person name="Paim T.G.S."/>
            <person name="Mott M.P."/>
            <person name="Riche C.V.W."/>
            <person name="Teixeira U.F."/>
            <person name="Waechter F."/>
            <person name="Dias C.A.G."/>
        </authorList>
    </citation>
    <scope>NUCLEOTIDE SEQUENCE [LARGE SCALE GENOMIC DNA]</scope>
    <source>
        <strain evidence="2 3">OT2</strain>
    </source>
</reference>
<dbReference type="GO" id="GO:0004519">
    <property type="term" value="F:endonuclease activity"/>
    <property type="evidence" value="ECO:0007669"/>
    <property type="project" value="UniProtKB-KW"/>
</dbReference>
<dbReference type="Pfam" id="PF13391">
    <property type="entry name" value="HNH_2"/>
    <property type="match status" value="1"/>
</dbReference>
<feature type="domain" description="HNH nuclease" evidence="1">
    <location>
        <begin position="177"/>
        <end position="224"/>
    </location>
</feature>
<gene>
    <name evidence="2" type="ORF">EB837_03875</name>
</gene>
<evidence type="ECO:0000259" key="1">
    <source>
        <dbReference type="Pfam" id="PF13391"/>
    </source>
</evidence>
<dbReference type="OrthoDB" id="9802640at2"/>